<reference evidence="1" key="1">
    <citation type="journal article" date="2013" name="Nat. Commun.">
        <title>Whole-genome sequencing of Oryza brachyantha reveals mechanisms underlying Oryza genome evolution.</title>
        <authorList>
            <person name="Chen J."/>
            <person name="Huang Q."/>
            <person name="Gao D."/>
            <person name="Wang J."/>
            <person name="Lang Y."/>
            <person name="Liu T."/>
            <person name="Li B."/>
            <person name="Bai Z."/>
            <person name="Luis Goicoechea J."/>
            <person name="Liang C."/>
            <person name="Chen C."/>
            <person name="Zhang W."/>
            <person name="Sun S."/>
            <person name="Liao Y."/>
            <person name="Zhang X."/>
            <person name="Yang L."/>
            <person name="Song C."/>
            <person name="Wang M."/>
            <person name="Shi J."/>
            <person name="Liu G."/>
            <person name="Liu J."/>
            <person name="Zhou H."/>
            <person name="Zhou W."/>
            <person name="Yu Q."/>
            <person name="An N."/>
            <person name="Chen Y."/>
            <person name="Cai Q."/>
            <person name="Wang B."/>
            <person name="Liu B."/>
            <person name="Min J."/>
            <person name="Huang Y."/>
            <person name="Wu H."/>
            <person name="Li Z."/>
            <person name="Zhang Y."/>
            <person name="Yin Y."/>
            <person name="Song W."/>
            <person name="Jiang J."/>
            <person name="Jackson S.A."/>
            <person name="Wing R.A."/>
            <person name="Wang J."/>
            <person name="Chen M."/>
        </authorList>
    </citation>
    <scope>NUCLEOTIDE SEQUENCE [LARGE SCALE GENOMIC DNA]</scope>
    <source>
        <strain evidence="1">cv. IRGC 101232</strain>
    </source>
</reference>
<reference evidence="1" key="2">
    <citation type="submission" date="2013-04" db="UniProtKB">
        <authorList>
            <consortium name="EnsemblPlants"/>
        </authorList>
    </citation>
    <scope>IDENTIFICATION</scope>
</reference>
<keyword evidence="2" id="KW-1185">Reference proteome</keyword>
<evidence type="ECO:0000313" key="2">
    <source>
        <dbReference type="Proteomes" id="UP000006038"/>
    </source>
</evidence>
<protein>
    <submittedName>
        <fullName evidence="1">Uncharacterized protein</fullName>
    </submittedName>
</protein>
<dbReference type="AlphaFoldDB" id="J3N654"/>
<evidence type="ECO:0000313" key="1">
    <source>
        <dbReference type="EnsemblPlants" id="OB11G12900.1"/>
    </source>
</evidence>
<dbReference type="Proteomes" id="UP000006038">
    <property type="component" value="Chromosome 11"/>
</dbReference>
<name>J3N654_ORYBR</name>
<proteinExistence type="predicted"/>
<organism evidence="1">
    <name type="scientific">Oryza brachyantha</name>
    <name type="common">malo sina</name>
    <dbReference type="NCBI Taxonomy" id="4533"/>
    <lineage>
        <taxon>Eukaryota</taxon>
        <taxon>Viridiplantae</taxon>
        <taxon>Streptophyta</taxon>
        <taxon>Embryophyta</taxon>
        <taxon>Tracheophyta</taxon>
        <taxon>Spermatophyta</taxon>
        <taxon>Magnoliopsida</taxon>
        <taxon>Liliopsida</taxon>
        <taxon>Poales</taxon>
        <taxon>Poaceae</taxon>
        <taxon>BOP clade</taxon>
        <taxon>Oryzoideae</taxon>
        <taxon>Oryzeae</taxon>
        <taxon>Oryzinae</taxon>
        <taxon>Oryza</taxon>
    </lineage>
</organism>
<dbReference type="EnsemblPlants" id="OB11G12900.1">
    <property type="protein sequence ID" value="OB11G12900.1"/>
    <property type="gene ID" value="OB11G12900"/>
</dbReference>
<sequence length="60" mass="6581">MACHVSGWNRVPKGAAQSEVCNLIAGRGENCIGMNKAERDLRSQDWGDLRSIVINGEDHD</sequence>
<dbReference type="HOGENOM" id="CLU_2945386_0_0_1"/>
<dbReference type="Gramene" id="OB11G12900.1">
    <property type="protein sequence ID" value="OB11G12900.1"/>
    <property type="gene ID" value="OB11G12900"/>
</dbReference>
<accession>J3N654</accession>